<dbReference type="Proteomes" id="UP000054011">
    <property type="component" value="Unassembled WGS sequence"/>
</dbReference>
<feature type="transmembrane region" description="Helical" evidence="2">
    <location>
        <begin position="548"/>
        <end position="567"/>
    </location>
</feature>
<reference evidence="4 5" key="1">
    <citation type="submission" date="2015-11" db="EMBL/GenBank/DDBJ databases">
        <title>Genome-wide analysis reveals the secondary metabolome in Streptomyces kanasensis ZX01.</title>
        <authorList>
            <person name="Zhang G."/>
            <person name="Han L."/>
            <person name="Feng J."/>
            <person name="Zhang X."/>
        </authorList>
    </citation>
    <scope>NUCLEOTIDE SEQUENCE [LARGE SCALE GENOMIC DNA]</scope>
    <source>
        <strain evidence="4 5">ZX01</strain>
    </source>
</reference>
<evidence type="ECO:0000313" key="5">
    <source>
        <dbReference type="Proteomes" id="UP000054011"/>
    </source>
</evidence>
<dbReference type="OrthoDB" id="4225190at2"/>
<feature type="compositionally biased region" description="Low complexity" evidence="1">
    <location>
        <begin position="499"/>
        <end position="535"/>
    </location>
</feature>
<keyword evidence="5" id="KW-1185">Reference proteome</keyword>
<evidence type="ECO:0000313" key="4">
    <source>
        <dbReference type="EMBL" id="KUH37488.1"/>
    </source>
</evidence>
<evidence type="ECO:0000256" key="2">
    <source>
        <dbReference type="SAM" id="Phobius"/>
    </source>
</evidence>
<keyword evidence="2" id="KW-1133">Transmembrane helix</keyword>
<dbReference type="RefSeq" id="WP_058943228.1">
    <property type="nucleotide sequence ID" value="NZ_LNSV01000045.1"/>
</dbReference>
<dbReference type="AlphaFoldDB" id="A0A117IVN2"/>
<evidence type="ECO:0000256" key="3">
    <source>
        <dbReference type="SAM" id="SignalP"/>
    </source>
</evidence>
<feature type="region of interest" description="Disordered" evidence="1">
    <location>
        <begin position="476"/>
        <end position="545"/>
    </location>
</feature>
<keyword evidence="2" id="KW-0472">Membrane</keyword>
<gene>
    <name evidence="4" type="ORF">ATE80_17960</name>
</gene>
<protein>
    <recommendedName>
        <fullName evidence="6">Gram-positive cocci surface proteins LPxTG domain-containing protein</fullName>
    </recommendedName>
</protein>
<sequence>MQKHLSSRFALRSVVSAAAVLLTVVTPVAVAVPAAARPAAATAASSAQALEVGRVSKADAPFVVGERNDFFAELANRSAETVANGTGRVTVAYGKHVDAALQAVPADGSKVSVRFRVDGSWQSVSLSPGAGGALQGSFPVGEVKPGATVRVQFQVTFDRSVPETVTMGEVSVAGSADGTGARTVGFGIPRHVTAHEPEVTFGGLSGRPVLDTGGKGVPFTAKVTNNTGRAQNPLDFFFVDGKGVDLDPAHITLERRTAAGAWVPVALGEQDQVVTGNLDQGPLENGRSRTYELRLGASKYYPGNVKQGTFTLISGNGSASFTYGVEHGTPQTGDPDVNRELGITVKGADGVTRIEKGAAKEFTATVTNKGDISQRMHVLMEITDQDVKRRMATGEVRVEQYAVTPKAWHATELRASDEGGHLMARIIPTQPKLAPGESLTYRLRIVATPRMKAASFFVDLEARTALSSTRKRLPFTLTGSAAGSGTGSGTGTGTGAQAGGTASPSAAPGKGAGAVTGTAARTGTGTTPTTADTTGEMAKTGSTDSTPLLVGATGLLIAGGAASLFIARRRAV</sequence>
<feature type="compositionally biased region" description="Gly residues" evidence="1">
    <location>
        <begin position="482"/>
        <end position="498"/>
    </location>
</feature>
<dbReference type="EMBL" id="LNSV01000045">
    <property type="protein sequence ID" value="KUH37488.1"/>
    <property type="molecule type" value="Genomic_DNA"/>
</dbReference>
<feature type="chain" id="PRO_5039624779" description="Gram-positive cocci surface proteins LPxTG domain-containing protein" evidence="3">
    <location>
        <begin position="32"/>
        <end position="572"/>
    </location>
</feature>
<proteinExistence type="predicted"/>
<keyword evidence="3" id="KW-0732">Signal</keyword>
<keyword evidence="2" id="KW-0812">Transmembrane</keyword>
<dbReference type="STRING" id="936756.ATE80_17960"/>
<feature type="signal peptide" evidence="3">
    <location>
        <begin position="1"/>
        <end position="31"/>
    </location>
</feature>
<evidence type="ECO:0000256" key="1">
    <source>
        <dbReference type="SAM" id="MobiDB-lite"/>
    </source>
</evidence>
<evidence type="ECO:0008006" key="6">
    <source>
        <dbReference type="Google" id="ProtNLM"/>
    </source>
</evidence>
<accession>A0A117IVN2</accession>
<name>A0A117IVN2_9ACTN</name>
<comment type="caution">
    <text evidence="4">The sequence shown here is derived from an EMBL/GenBank/DDBJ whole genome shotgun (WGS) entry which is preliminary data.</text>
</comment>
<organism evidence="4 5">
    <name type="scientific">Streptomyces kanasensis</name>
    <dbReference type="NCBI Taxonomy" id="936756"/>
    <lineage>
        <taxon>Bacteria</taxon>
        <taxon>Bacillati</taxon>
        <taxon>Actinomycetota</taxon>
        <taxon>Actinomycetes</taxon>
        <taxon>Kitasatosporales</taxon>
        <taxon>Streptomycetaceae</taxon>
        <taxon>Streptomyces</taxon>
    </lineage>
</organism>